<dbReference type="RefSeq" id="XP_004178051.1">
    <property type="nucleotide sequence ID" value="XM_004178003.1"/>
</dbReference>
<keyword evidence="1" id="KW-0547">Nucleotide-binding</keyword>
<dbReference type="GO" id="GO:0015937">
    <property type="term" value="P:coenzyme A biosynthetic process"/>
    <property type="evidence" value="ECO:0007669"/>
    <property type="project" value="UniProtKB-KW"/>
</dbReference>
<dbReference type="Pfam" id="PF03630">
    <property type="entry name" value="Fumble"/>
    <property type="match status" value="1"/>
</dbReference>
<dbReference type="HOGENOM" id="CLU_011154_3_0_1"/>
<name>I2GWN0_HENB6</name>
<evidence type="ECO:0000256" key="1">
    <source>
        <dbReference type="ARBA" id="ARBA00022741"/>
    </source>
</evidence>
<evidence type="ECO:0008006" key="6">
    <source>
        <dbReference type="Google" id="ProtNLM"/>
    </source>
</evidence>
<reference evidence="4 5" key="1">
    <citation type="journal article" date="2011" name="Proc. Natl. Acad. Sci. U.S.A.">
        <title>Evolutionary erosion of yeast sex chromosomes by mating-type switching accidents.</title>
        <authorList>
            <person name="Gordon J.L."/>
            <person name="Armisen D."/>
            <person name="Proux-Wera E."/>
            <person name="Oheigeartaigh S.S."/>
            <person name="Byrne K.P."/>
            <person name="Wolfe K.H."/>
        </authorList>
    </citation>
    <scope>NUCLEOTIDE SEQUENCE [LARGE SCALE GENOMIC DNA]</scope>
    <source>
        <strain evidence="5">ATCC 34711 / CBS 6284 / DSM 70876 / NBRC 10599 / NRRL Y-10934 / UCD 77-7</strain>
    </source>
</reference>
<dbReference type="InterPro" id="IPR043129">
    <property type="entry name" value="ATPase_NBD"/>
</dbReference>
<dbReference type="FunFam" id="3.30.420.40:FF:000115">
    <property type="entry name" value="Pantothenate kinase PanK"/>
    <property type="match status" value="1"/>
</dbReference>
<dbReference type="GO" id="GO:0005829">
    <property type="term" value="C:cytosol"/>
    <property type="evidence" value="ECO:0007669"/>
    <property type="project" value="TreeGrafter"/>
</dbReference>
<dbReference type="OrthoDB" id="498611at2759"/>
<dbReference type="GO" id="GO:0005634">
    <property type="term" value="C:nucleus"/>
    <property type="evidence" value="ECO:0007669"/>
    <property type="project" value="TreeGrafter"/>
</dbReference>
<dbReference type="SUPFAM" id="SSF53067">
    <property type="entry name" value="Actin-like ATPase domain"/>
    <property type="match status" value="2"/>
</dbReference>
<dbReference type="GeneID" id="14493033"/>
<dbReference type="GO" id="GO:0008204">
    <property type="term" value="P:ergosterol metabolic process"/>
    <property type="evidence" value="ECO:0007669"/>
    <property type="project" value="EnsemblFungi"/>
</dbReference>
<sequence>MSMQKPIDYRLDYSNDTFNLAIDIGGTLSKVVYSPINSNQLFFQNCETEKIDEFITMLHKIICDSNGNNYKNVQIFATGGGSHKFEAKLKSEFKDCLKYVKLDEMECLIKGLDFFISNESSLDGEIFTYNDTDGIVPRNTPTTYPYMLVNIGSGVSILKIDSPTSSSRIGGSSLGGGTLWGLLSLITGAKTYDQMLDWAQNGDNTNIDMLVSDIYGTDTGYDKIGLKSTAIASSFAKCFQNRSPNAMNQSKDQVFRNEDISKSLLFAISNNIGQIAYLQAKIHNVSNIYFGGSYTRGHLITMNTLSYAIDFWSNSTKMAFFLKHEGFLGAMGAFLHSTSPLSQ</sequence>
<organism evidence="4 5">
    <name type="scientific">Henningerozyma blattae (strain ATCC 34711 / CBS 6284 / DSM 70876 / NBRC 10599 / NRRL Y-10934 / UCD 77-7)</name>
    <name type="common">Yeast</name>
    <name type="synonym">Tetrapisispora blattae</name>
    <dbReference type="NCBI Taxonomy" id="1071380"/>
    <lineage>
        <taxon>Eukaryota</taxon>
        <taxon>Fungi</taxon>
        <taxon>Dikarya</taxon>
        <taxon>Ascomycota</taxon>
        <taxon>Saccharomycotina</taxon>
        <taxon>Saccharomycetes</taxon>
        <taxon>Saccharomycetales</taxon>
        <taxon>Saccharomycetaceae</taxon>
        <taxon>Henningerozyma</taxon>
    </lineage>
</organism>
<dbReference type="AlphaFoldDB" id="I2GWN0"/>
<dbReference type="GO" id="GO:0004594">
    <property type="term" value="F:pantothenate kinase activity"/>
    <property type="evidence" value="ECO:0007669"/>
    <property type="project" value="EnsemblFungi"/>
</dbReference>
<dbReference type="FunCoup" id="I2GWN0">
    <property type="interactions" value="799"/>
</dbReference>
<proteinExistence type="predicted"/>
<dbReference type="InterPro" id="IPR004567">
    <property type="entry name" value="Type_II_PanK"/>
</dbReference>
<dbReference type="OMA" id="FKNPDIC"/>
<dbReference type="KEGG" id="tbl:TBLA_0A07420"/>
<keyword evidence="3" id="KW-0173">Coenzyme A biosynthesis</keyword>
<dbReference type="NCBIfam" id="TIGR00555">
    <property type="entry name" value="panK_eukar"/>
    <property type="match status" value="1"/>
</dbReference>
<keyword evidence="5" id="KW-1185">Reference proteome</keyword>
<dbReference type="InParanoid" id="I2GWN0"/>
<dbReference type="Gene3D" id="3.30.420.510">
    <property type="match status" value="1"/>
</dbReference>
<evidence type="ECO:0000256" key="3">
    <source>
        <dbReference type="ARBA" id="ARBA00022993"/>
    </source>
</evidence>
<evidence type="ECO:0000256" key="2">
    <source>
        <dbReference type="ARBA" id="ARBA00022840"/>
    </source>
</evidence>
<gene>
    <name evidence="4" type="primary">TBLA0A07420</name>
    <name evidence="4" type="ORF">TBLA_0A07420</name>
</gene>
<dbReference type="PANTHER" id="PTHR12280">
    <property type="entry name" value="PANTOTHENATE KINASE"/>
    <property type="match status" value="1"/>
</dbReference>
<dbReference type="eggNOG" id="KOG2201">
    <property type="taxonomic scope" value="Eukaryota"/>
</dbReference>
<keyword evidence="2" id="KW-0067">ATP-binding</keyword>
<evidence type="ECO:0000313" key="5">
    <source>
        <dbReference type="Proteomes" id="UP000002866"/>
    </source>
</evidence>
<dbReference type="EMBL" id="HE806316">
    <property type="protein sequence ID" value="CCH58532.1"/>
    <property type="molecule type" value="Genomic_DNA"/>
</dbReference>
<dbReference type="Gene3D" id="3.30.420.40">
    <property type="match status" value="1"/>
</dbReference>
<dbReference type="GO" id="GO:0005524">
    <property type="term" value="F:ATP binding"/>
    <property type="evidence" value="ECO:0007669"/>
    <property type="project" value="UniProtKB-KW"/>
</dbReference>
<accession>I2GWN0</accession>
<dbReference type="PANTHER" id="PTHR12280:SF20">
    <property type="entry name" value="4'-PHOSPHOPANTETHEINE PHOSPHATASE"/>
    <property type="match status" value="1"/>
</dbReference>
<dbReference type="STRING" id="1071380.I2GWN0"/>
<evidence type="ECO:0000313" key="4">
    <source>
        <dbReference type="EMBL" id="CCH58532.1"/>
    </source>
</evidence>
<protein>
    <recommendedName>
        <fullName evidence="6">Pantothenate kinase</fullName>
    </recommendedName>
</protein>
<dbReference type="Proteomes" id="UP000002866">
    <property type="component" value="Chromosome 1"/>
</dbReference>